<reference evidence="5" key="1">
    <citation type="submission" date="2017-06" db="EMBL/GenBank/DDBJ databases">
        <authorList>
            <person name="Varghese N."/>
            <person name="Submissions S."/>
        </authorList>
    </citation>
    <scope>NUCLEOTIDE SEQUENCE [LARGE SCALE GENOMIC DNA]</scope>
    <source>
        <strain evidence="5">JCM 23211</strain>
    </source>
</reference>
<dbReference type="EMBL" id="FZOW01000008">
    <property type="protein sequence ID" value="SNT05501.1"/>
    <property type="molecule type" value="Genomic_DNA"/>
</dbReference>
<dbReference type="GO" id="GO:0016491">
    <property type="term" value="F:oxidoreductase activity"/>
    <property type="evidence" value="ECO:0007669"/>
    <property type="project" value="UniProtKB-KW"/>
</dbReference>
<dbReference type="PRINTS" id="PR00081">
    <property type="entry name" value="GDHRDH"/>
</dbReference>
<dbReference type="PRINTS" id="PR00080">
    <property type="entry name" value="SDRFAMILY"/>
</dbReference>
<dbReference type="SUPFAM" id="SSF51735">
    <property type="entry name" value="NAD(P)-binding Rossmann-fold domains"/>
    <property type="match status" value="1"/>
</dbReference>
<evidence type="ECO:0000313" key="5">
    <source>
        <dbReference type="Proteomes" id="UP000198327"/>
    </source>
</evidence>
<dbReference type="CDD" id="cd05233">
    <property type="entry name" value="SDR_c"/>
    <property type="match status" value="1"/>
</dbReference>
<keyword evidence="5" id="KW-1185">Reference proteome</keyword>
<dbReference type="PIRSF" id="PIRSF000126">
    <property type="entry name" value="11-beta-HSD1"/>
    <property type="match status" value="1"/>
</dbReference>
<organism evidence="4 5">
    <name type="scientific">Rhodococcoides kyotonense</name>
    <dbReference type="NCBI Taxonomy" id="398843"/>
    <lineage>
        <taxon>Bacteria</taxon>
        <taxon>Bacillati</taxon>
        <taxon>Actinomycetota</taxon>
        <taxon>Actinomycetes</taxon>
        <taxon>Mycobacteriales</taxon>
        <taxon>Nocardiaceae</taxon>
        <taxon>Rhodococcoides</taxon>
    </lineage>
</organism>
<name>A0A239JHX3_9NOCA</name>
<gene>
    <name evidence="4" type="ORF">SAMN05421642_108243</name>
</gene>
<protein>
    <recommendedName>
        <fullName evidence="6">Oxidoreductase</fullName>
    </recommendedName>
</protein>
<dbReference type="InterPro" id="IPR002347">
    <property type="entry name" value="SDR_fam"/>
</dbReference>
<proteinExistence type="inferred from homology"/>
<evidence type="ECO:0000256" key="2">
    <source>
        <dbReference type="ARBA" id="ARBA00023002"/>
    </source>
</evidence>
<dbReference type="OrthoDB" id="9810734at2"/>
<dbReference type="PANTHER" id="PTHR42901:SF1">
    <property type="entry name" value="ALCOHOL DEHYDROGENASE"/>
    <property type="match status" value="1"/>
</dbReference>
<sequence length="269" mass="28190">MTLDVRNTTVLITGASAGLGTEFAHRFAARGADLVLVARRVDRLEDVAAQIRSKHDVAVTVLPADLAKPGAGARLKQQLDDRGITVSSLVNNAGFGSHGAFVGADADRAAREIQLNVGSLVELSRVFMPDLLTGHGALVNIASTAAYQPTPGMAVYGATKAFVLSFTEALWFEARGTTLSVLAVSPGPTETEFFDVVGTEDAAVGRKQTAEQVVAAAFSALDRTFNPPSTVSGIANWISSISTRLVTRRLAVLISGRMLGNVSASRQVV</sequence>
<dbReference type="AlphaFoldDB" id="A0A239JHX3"/>
<dbReference type="Gene3D" id="3.40.50.720">
    <property type="entry name" value="NAD(P)-binding Rossmann-like Domain"/>
    <property type="match status" value="1"/>
</dbReference>
<dbReference type="RefSeq" id="WP_089247738.1">
    <property type="nucleotide sequence ID" value="NZ_FZOW01000008.1"/>
</dbReference>
<evidence type="ECO:0000313" key="4">
    <source>
        <dbReference type="EMBL" id="SNT05501.1"/>
    </source>
</evidence>
<dbReference type="PANTHER" id="PTHR42901">
    <property type="entry name" value="ALCOHOL DEHYDROGENASE"/>
    <property type="match status" value="1"/>
</dbReference>
<dbReference type="Proteomes" id="UP000198327">
    <property type="component" value="Unassembled WGS sequence"/>
</dbReference>
<evidence type="ECO:0000256" key="1">
    <source>
        <dbReference type="ARBA" id="ARBA00006484"/>
    </source>
</evidence>
<dbReference type="Pfam" id="PF00106">
    <property type="entry name" value="adh_short"/>
    <property type="match status" value="1"/>
</dbReference>
<comment type="similarity">
    <text evidence="1 3">Belongs to the short-chain dehydrogenases/reductases (SDR) family.</text>
</comment>
<accession>A0A239JHX3</accession>
<evidence type="ECO:0008006" key="6">
    <source>
        <dbReference type="Google" id="ProtNLM"/>
    </source>
</evidence>
<evidence type="ECO:0000256" key="3">
    <source>
        <dbReference type="RuleBase" id="RU000363"/>
    </source>
</evidence>
<dbReference type="InterPro" id="IPR036291">
    <property type="entry name" value="NAD(P)-bd_dom_sf"/>
</dbReference>
<keyword evidence="2" id="KW-0560">Oxidoreductase</keyword>